<dbReference type="Proteomes" id="UP000230233">
    <property type="component" value="Chromosome X"/>
</dbReference>
<evidence type="ECO:0000256" key="1">
    <source>
        <dbReference type="SAM" id="MobiDB-lite"/>
    </source>
</evidence>
<reference evidence="3" key="1">
    <citation type="submission" date="2017-10" db="EMBL/GenBank/DDBJ databases">
        <title>Rapid genome shrinkage in a self-fertile nematode reveals novel sperm competition proteins.</title>
        <authorList>
            <person name="Yin D."/>
            <person name="Schwarz E.M."/>
            <person name="Thomas C.G."/>
            <person name="Felde R.L."/>
            <person name="Korf I.F."/>
            <person name="Cutter A.D."/>
            <person name="Schartner C.M."/>
            <person name="Ralston E.J."/>
            <person name="Meyer B.J."/>
            <person name="Haag E.S."/>
        </authorList>
    </citation>
    <scope>NUCLEOTIDE SEQUENCE [LARGE SCALE GENOMIC DNA]</scope>
    <source>
        <strain evidence="3">JU1422</strain>
    </source>
</reference>
<dbReference type="OrthoDB" id="10397544at2759"/>
<evidence type="ECO:0000313" key="2">
    <source>
        <dbReference type="EMBL" id="PIC15591.1"/>
    </source>
</evidence>
<gene>
    <name evidence="2" type="primary">Cnig_chr_X.g22511</name>
    <name evidence="2" type="ORF">B9Z55_022511</name>
</gene>
<accession>A0A2G5SL35</accession>
<dbReference type="GO" id="GO:0010468">
    <property type="term" value="P:regulation of gene expression"/>
    <property type="evidence" value="ECO:0007669"/>
    <property type="project" value="TreeGrafter"/>
</dbReference>
<name>A0A2G5SL35_9PELO</name>
<dbReference type="PANTHER" id="PTHR10503">
    <property type="entry name" value="HP1 LIKE (HETEROCHROMATIN PROTEIN)-RELATED"/>
    <property type="match status" value="1"/>
</dbReference>
<dbReference type="PANTHER" id="PTHR10503:SF24">
    <property type="entry name" value="CHROMO DOMAIN-CONTAINING PROTEIN CEC-4"/>
    <property type="match status" value="1"/>
</dbReference>
<dbReference type="SUPFAM" id="SSF54160">
    <property type="entry name" value="Chromo domain-like"/>
    <property type="match status" value="1"/>
</dbReference>
<evidence type="ECO:0008006" key="4">
    <source>
        <dbReference type="Google" id="ProtNLM"/>
    </source>
</evidence>
<keyword evidence="3" id="KW-1185">Reference proteome</keyword>
<feature type="region of interest" description="Disordered" evidence="1">
    <location>
        <begin position="1"/>
        <end position="24"/>
    </location>
</feature>
<dbReference type="Gene3D" id="2.40.50.40">
    <property type="match status" value="1"/>
</dbReference>
<dbReference type="InterPro" id="IPR016197">
    <property type="entry name" value="Chromo-like_dom_sf"/>
</dbReference>
<dbReference type="InterPro" id="IPR037948">
    <property type="entry name" value="Cec-4"/>
</dbReference>
<dbReference type="EMBL" id="PDUG01000006">
    <property type="protein sequence ID" value="PIC15591.1"/>
    <property type="molecule type" value="Genomic_DNA"/>
</dbReference>
<dbReference type="GO" id="GO:0097240">
    <property type="term" value="P:chromosome attachment to the nuclear envelope"/>
    <property type="evidence" value="ECO:0007669"/>
    <property type="project" value="InterPro"/>
</dbReference>
<dbReference type="AlphaFoldDB" id="A0A2G5SL35"/>
<evidence type="ECO:0000313" key="3">
    <source>
        <dbReference type="Proteomes" id="UP000230233"/>
    </source>
</evidence>
<sequence>MCKKGHSHAMRLPPRGPPPRPTLQRYPLLQPKKGTPLAILGHIIYPRPYVGYKVVVAGEDIKYMDENELNRTSNGTKILKKYKDAIQVKRRNKHEKDTIRKILSHRLVDGKKMYLVAWNGWRSPVFNTEHLEAEFKVKILISFREEWPRRWSAVSNELRQRSHCSENDLKGTTTVINQACS</sequence>
<comment type="caution">
    <text evidence="2">The sequence shown here is derived from an EMBL/GenBank/DDBJ whole genome shotgun (WGS) entry which is preliminary data.</text>
</comment>
<dbReference type="GO" id="GO:0005637">
    <property type="term" value="C:nuclear inner membrane"/>
    <property type="evidence" value="ECO:0007669"/>
    <property type="project" value="TreeGrafter"/>
</dbReference>
<proteinExistence type="predicted"/>
<organism evidence="2 3">
    <name type="scientific">Caenorhabditis nigoni</name>
    <dbReference type="NCBI Taxonomy" id="1611254"/>
    <lineage>
        <taxon>Eukaryota</taxon>
        <taxon>Metazoa</taxon>
        <taxon>Ecdysozoa</taxon>
        <taxon>Nematoda</taxon>
        <taxon>Chromadorea</taxon>
        <taxon>Rhabditida</taxon>
        <taxon>Rhabditina</taxon>
        <taxon>Rhabditomorpha</taxon>
        <taxon>Rhabditoidea</taxon>
        <taxon>Rhabditidae</taxon>
        <taxon>Peloderinae</taxon>
        <taxon>Caenorhabditis</taxon>
    </lineage>
</organism>
<protein>
    <recommendedName>
        <fullName evidence="4">Chromo domain-containing protein</fullName>
    </recommendedName>
</protein>